<dbReference type="InterPro" id="IPR018306">
    <property type="entry name" value="Phage_T5_Orf172_DNA-bd"/>
</dbReference>
<organism evidence="2 3">
    <name type="scientific">Frigidibacter mobilis</name>
    <dbReference type="NCBI Taxonomy" id="1335048"/>
    <lineage>
        <taxon>Bacteria</taxon>
        <taxon>Pseudomonadati</taxon>
        <taxon>Pseudomonadota</taxon>
        <taxon>Alphaproteobacteria</taxon>
        <taxon>Rhodobacterales</taxon>
        <taxon>Paracoccaceae</taxon>
        <taxon>Frigidibacter</taxon>
    </lineage>
</organism>
<keyword evidence="3" id="KW-1185">Reference proteome</keyword>
<name>A0A159Z0A3_9RHOB</name>
<proteinExistence type="predicted"/>
<dbReference type="KEGG" id="daa:AKL17_1057"/>
<evidence type="ECO:0000313" key="2">
    <source>
        <dbReference type="EMBL" id="AMY68316.1"/>
    </source>
</evidence>
<accession>A0A159Z0A3</accession>
<dbReference type="Pfam" id="PF10544">
    <property type="entry name" value="T5orf172"/>
    <property type="match status" value="1"/>
</dbReference>
<dbReference type="AlphaFoldDB" id="A0A159Z0A3"/>
<reference evidence="2 3" key="1">
    <citation type="submission" date="2015-09" db="EMBL/GenBank/DDBJ databases">
        <title>Complete genome sequence of Defluviimonas alba cai42t isolated from an oilfield in Xinjiang.</title>
        <authorList>
            <person name="Geng S."/>
            <person name="Pan X."/>
            <person name="Wu X."/>
        </authorList>
    </citation>
    <scope>NUCLEOTIDE SEQUENCE [LARGE SCALE GENOMIC DNA]</scope>
    <source>
        <strain evidence="3">cai42</strain>
    </source>
</reference>
<feature type="domain" description="Bacteriophage T5 Orf172 DNA-binding" evidence="1">
    <location>
        <begin position="76"/>
        <end position="171"/>
    </location>
</feature>
<dbReference type="RefSeq" id="WP_166507016.1">
    <property type="nucleotide sequence ID" value="NZ_CP012661.1"/>
</dbReference>
<sequence length="357" mass="40211">MTTRTTCQLAAIGKRNNRSDGWLPYWRLKNTDHRDAAIIPIFLASDLDHLDMSYSATHIEQAMSASSYMGFHGLNGMVYGFRNLKAPDFIKVGRSKDAWQRLHQSPWSKQLGFTQHADRKVEFVAICQNIHSKEVETALHSALSHLSVDIDWGKEWFEADGAALAEIIETIADRNQEEIWIDRLSRALSTYTDPQQVVDTVLDADTSSLPASFAKLGFPSSIRRRGASVEIETLLWCPVRYGNSYPDAHFDFFAGEYPTYDAGLSAEMRAFAVSGEAMIPDVYTVDGEVVSRDPFQYVESAELIYPFAEDWEIDERNDEWEVDGAVYKVLFSKLALISESFLISAGKVKRLGSRLVA</sequence>
<evidence type="ECO:0000259" key="1">
    <source>
        <dbReference type="Pfam" id="PF10544"/>
    </source>
</evidence>
<dbReference type="Proteomes" id="UP000076128">
    <property type="component" value="Chromosome"/>
</dbReference>
<evidence type="ECO:0000313" key="3">
    <source>
        <dbReference type="Proteomes" id="UP000076128"/>
    </source>
</evidence>
<dbReference type="STRING" id="1335048.AKL17_1057"/>
<protein>
    <recommendedName>
        <fullName evidence="1">Bacteriophage T5 Orf172 DNA-binding domain-containing protein</fullName>
    </recommendedName>
</protein>
<gene>
    <name evidence="2" type="ORF">AKL17_1057</name>
</gene>
<dbReference type="EMBL" id="CP012661">
    <property type="protein sequence ID" value="AMY68316.1"/>
    <property type="molecule type" value="Genomic_DNA"/>
</dbReference>